<sequence length="185" mass="19996">MWVKISRYREWLSIVSQLVTIVGKWGDGPLQASAGDKGSALSLSPRGVDRVPSEDQVNSVIIRISLAPQNVKIKTDQGDFHKTESAEQFEPINIKAVSKQRTIHLIPHLSTGLWRVFLPGPHPGGQLALPPGAVEKLHLTSLQAGARTRMGPLPDLGVRHLSCPPSACYPNGLLCCLGWASALCN</sequence>
<organism evidence="1 2">
    <name type="scientific">Tupaia chinensis</name>
    <name type="common">Chinese tree shrew</name>
    <name type="synonym">Tupaia belangeri chinensis</name>
    <dbReference type="NCBI Taxonomy" id="246437"/>
    <lineage>
        <taxon>Eukaryota</taxon>
        <taxon>Metazoa</taxon>
        <taxon>Chordata</taxon>
        <taxon>Craniata</taxon>
        <taxon>Vertebrata</taxon>
        <taxon>Euteleostomi</taxon>
        <taxon>Mammalia</taxon>
        <taxon>Eutheria</taxon>
        <taxon>Euarchontoglires</taxon>
        <taxon>Scandentia</taxon>
        <taxon>Tupaiidae</taxon>
        <taxon>Tupaia</taxon>
    </lineage>
</organism>
<accession>L9JCJ3</accession>
<evidence type="ECO:0000313" key="1">
    <source>
        <dbReference type="EMBL" id="ELW48004.1"/>
    </source>
</evidence>
<gene>
    <name evidence="1" type="ORF">TREES_T100010167</name>
</gene>
<dbReference type="EMBL" id="KB321078">
    <property type="protein sequence ID" value="ELW48004.1"/>
    <property type="molecule type" value="Genomic_DNA"/>
</dbReference>
<name>L9JCJ3_TUPCH</name>
<protein>
    <submittedName>
        <fullName evidence="1">Uncharacterized protein</fullName>
    </submittedName>
</protein>
<dbReference type="AlphaFoldDB" id="L9JCJ3"/>
<dbReference type="Proteomes" id="UP000011518">
    <property type="component" value="Unassembled WGS sequence"/>
</dbReference>
<reference evidence="2" key="1">
    <citation type="submission" date="2012-07" db="EMBL/GenBank/DDBJ databases">
        <title>Genome of the Chinese tree shrew, a rising model animal genetically related to primates.</title>
        <authorList>
            <person name="Zhang G."/>
            <person name="Fan Y."/>
            <person name="Yao Y."/>
            <person name="Huang Z."/>
        </authorList>
    </citation>
    <scope>NUCLEOTIDE SEQUENCE [LARGE SCALE GENOMIC DNA]</scope>
</reference>
<evidence type="ECO:0000313" key="2">
    <source>
        <dbReference type="Proteomes" id="UP000011518"/>
    </source>
</evidence>
<dbReference type="InParanoid" id="L9JCJ3"/>
<keyword evidence="2" id="KW-1185">Reference proteome</keyword>
<proteinExistence type="predicted"/>
<reference evidence="2" key="2">
    <citation type="journal article" date="2013" name="Nat. Commun.">
        <title>Genome of the Chinese tree shrew.</title>
        <authorList>
            <person name="Fan Y."/>
            <person name="Huang Z.Y."/>
            <person name="Cao C.C."/>
            <person name="Chen C.S."/>
            <person name="Chen Y.X."/>
            <person name="Fan D.D."/>
            <person name="He J."/>
            <person name="Hou H.L."/>
            <person name="Hu L."/>
            <person name="Hu X.T."/>
            <person name="Jiang X.T."/>
            <person name="Lai R."/>
            <person name="Lang Y.S."/>
            <person name="Liang B."/>
            <person name="Liao S.G."/>
            <person name="Mu D."/>
            <person name="Ma Y.Y."/>
            <person name="Niu Y.Y."/>
            <person name="Sun X.Q."/>
            <person name="Xia J.Q."/>
            <person name="Xiao J."/>
            <person name="Xiong Z.Q."/>
            <person name="Xu L."/>
            <person name="Yang L."/>
            <person name="Zhang Y."/>
            <person name="Zhao W."/>
            <person name="Zhao X.D."/>
            <person name="Zheng Y.T."/>
            <person name="Zhou J.M."/>
            <person name="Zhu Y.B."/>
            <person name="Zhang G.J."/>
            <person name="Wang J."/>
            <person name="Yao Y.G."/>
        </authorList>
    </citation>
    <scope>NUCLEOTIDE SEQUENCE [LARGE SCALE GENOMIC DNA]</scope>
</reference>